<organism evidence="2 3">
    <name type="scientific">Mycobacterium pinniadriaticum</name>
    <dbReference type="NCBI Taxonomy" id="2994102"/>
    <lineage>
        <taxon>Bacteria</taxon>
        <taxon>Bacillati</taxon>
        <taxon>Actinomycetota</taxon>
        <taxon>Actinomycetes</taxon>
        <taxon>Mycobacteriales</taxon>
        <taxon>Mycobacteriaceae</taxon>
        <taxon>Mycobacterium</taxon>
    </lineage>
</organism>
<reference evidence="2 3" key="1">
    <citation type="submission" date="2022-11" db="EMBL/GenBank/DDBJ databases">
        <title>Mycobacterium sp. nov.</title>
        <authorList>
            <person name="Papic B."/>
            <person name="Spicic S."/>
            <person name="Duvnjak S."/>
        </authorList>
    </citation>
    <scope>NUCLEOTIDE SEQUENCE [LARGE SCALE GENOMIC DNA]</scope>
    <source>
        <strain evidence="2 3">CVI_P4</strain>
    </source>
</reference>
<dbReference type="InterPro" id="IPR046576">
    <property type="entry name" value="DUF6636"/>
</dbReference>
<dbReference type="RefSeq" id="WP_265999960.1">
    <property type="nucleotide sequence ID" value="NZ_JAPJDN010000033.1"/>
</dbReference>
<comment type="caution">
    <text evidence="2">The sequence shown here is derived from an EMBL/GenBank/DDBJ whole genome shotgun (WGS) entry which is preliminary data.</text>
</comment>
<name>A0ABT3SKU5_9MYCO</name>
<keyword evidence="1" id="KW-0732">Signal</keyword>
<evidence type="ECO:0000256" key="1">
    <source>
        <dbReference type="SAM" id="SignalP"/>
    </source>
</evidence>
<evidence type="ECO:0000313" key="3">
    <source>
        <dbReference type="Proteomes" id="UP001300745"/>
    </source>
</evidence>
<dbReference type="Proteomes" id="UP001300745">
    <property type="component" value="Unassembled WGS sequence"/>
</dbReference>
<feature type="chain" id="PRO_5045996653" evidence="1">
    <location>
        <begin position="28"/>
        <end position="144"/>
    </location>
</feature>
<sequence>MTSRSSAIAFVVAALAIGALATPVAHADQVVGELTGFTSPSGNIGCMIDTLQVRCDIRERDWAPPPRPADCEFDYGQGITLGPGRSPGFVCAGDTALAGGPPLRYGESISAGVLRCTSTASAMTCTDTATGHGFSIARQGYQFF</sequence>
<gene>
    <name evidence="2" type="ORF">ORI27_25950</name>
</gene>
<dbReference type="Pfam" id="PF20341">
    <property type="entry name" value="DUF6636"/>
    <property type="match status" value="1"/>
</dbReference>
<dbReference type="EMBL" id="JAPJDO010000033">
    <property type="protein sequence ID" value="MCX2940145.1"/>
    <property type="molecule type" value="Genomic_DNA"/>
</dbReference>
<accession>A0ABT3SKU5</accession>
<keyword evidence="3" id="KW-1185">Reference proteome</keyword>
<proteinExistence type="predicted"/>
<feature type="signal peptide" evidence="1">
    <location>
        <begin position="1"/>
        <end position="27"/>
    </location>
</feature>
<evidence type="ECO:0000313" key="2">
    <source>
        <dbReference type="EMBL" id="MCX2940145.1"/>
    </source>
</evidence>
<protein>
    <submittedName>
        <fullName evidence="2">Uncharacterized protein</fullName>
    </submittedName>
</protein>